<evidence type="ECO:0000313" key="2">
    <source>
        <dbReference type="Proteomes" id="UP000245535"/>
    </source>
</evidence>
<protein>
    <submittedName>
        <fullName evidence="1">Uncharacterized protein</fullName>
    </submittedName>
</protein>
<keyword evidence="2" id="KW-1185">Reference proteome</keyword>
<dbReference type="EMBL" id="QGDO01000001">
    <property type="protein sequence ID" value="PWJ44027.1"/>
    <property type="molecule type" value="Genomic_DNA"/>
</dbReference>
<evidence type="ECO:0000313" key="1">
    <source>
        <dbReference type="EMBL" id="PWJ44027.1"/>
    </source>
</evidence>
<sequence>MFGGYYGSSSSKVHLNRISVKEKKLTPVGASLFNELIYILIFSEFNYLFAWNSQESP</sequence>
<name>A0A316A2U2_SEDFL</name>
<organism evidence="1 2">
    <name type="scientific">Sediminitomix flava</name>
    <dbReference type="NCBI Taxonomy" id="379075"/>
    <lineage>
        <taxon>Bacteria</taxon>
        <taxon>Pseudomonadati</taxon>
        <taxon>Bacteroidota</taxon>
        <taxon>Cytophagia</taxon>
        <taxon>Cytophagales</taxon>
        <taxon>Flammeovirgaceae</taxon>
        <taxon>Sediminitomix</taxon>
    </lineage>
</organism>
<dbReference type="Proteomes" id="UP000245535">
    <property type="component" value="Unassembled WGS sequence"/>
</dbReference>
<dbReference type="AlphaFoldDB" id="A0A316A2U2"/>
<accession>A0A316A2U2</accession>
<proteinExistence type="predicted"/>
<gene>
    <name evidence="1" type="ORF">BC781_101377</name>
</gene>
<comment type="caution">
    <text evidence="1">The sequence shown here is derived from an EMBL/GenBank/DDBJ whole genome shotgun (WGS) entry which is preliminary data.</text>
</comment>
<reference evidence="1 2" key="1">
    <citation type="submission" date="2018-03" db="EMBL/GenBank/DDBJ databases">
        <title>Genomic Encyclopedia of Archaeal and Bacterial Type Strains, Phase II (KMG-II): from individual species to whole genera.</title>
        <authorList>
            <person name="Goeker M."/>
        </authorList>
    </citation>
    <scope>NUCLEOTIDE SEQUENCE [LARGE SCALE GENOMIC DNA]</scope>
    <source>
        <strain evidence="1 2">DSM 28229</strain>
    </source>
</reference>